<reference evidence="2 3" key="1">
    <citation type="submission" date="2021-05" db="EMBL/GenBank/DDBJ databases">
        <title>Comparative genomic studies on the polysaccharide-degrading batcterial strains of the Flammeovirga genus.</title>
        <authorList>
            <person name="Zewei F."/>
            <person name="Zheng Z."/>
            <person name="Yu L."/>
            <person name="Ruyue G."/>
            <person name="Yanhong M."/>
            <person name="Yuanyuan C."/>
            <person name="Jingyan G."/>
            <person name="Wenjun H."/>
        </authorList>
    </citation>
    <scope>NUCLEOTIDE SEQUENCE [LARGE SCALE GENOMIC DNA]</scope>
    <source>
        <strain evidence="2 3">NBRC:100898</strain>
    </source>
</reference>
<organism evidence="2 3">
    <name type="scientific">Flammeovirga yaeyamensis</name>
    <dbReference type="NCBI Taxonomy" id="367791"/>
    <lineage>
        <taxon>Bacteria</taxon>
        <taxon>Pseudomonadati</taxon>
        <taxon>Bacteroidota</taxon>
        <taxon>Cytophagia</taxon>
        <taxon>Cytophagales</taxon>
        <taxon>Flammeovirgaceae</taxon>
        <taxon>Flammeovirga</taxon>
    </lineage>
</organism>
<name>A0AAX1NAQ3_9BACT</name>
<gene>
    <name evidence="2" type="ORF">KMW28_27045</name>
</gene>
<proteinExistence type="predicted"/>
<evidence type="ECO:0000313" key="2">
    <source>
        <dbReference type="EMBL" id="QWG04557.1"/>
    </source>
</evidence>
<dbReference type="EMBL" id="CP076133">
    <property type="protein sequence ID" value="QWG04557.1"/>
    <property type="molecule type" value="Genomic_DNA"/>
</dbReference>
<dbReference type="KEGG" id="fya:KMW28_27045"/>
<dbReference type="Proteomes" id="UP000678679">
    <property type="component" value="Chromosome 2"/>
</dbReference>
<sequence>MKTLITIILLTISSISFCQNLTISDFVDLPGKADVDVEALAAYENVTIKRVGRDKLHLAVSITDSSPQVGAFISVNKYDKMVEVVQIKVTFSEGESYLDFHNALCRKDERFKRVQPRVDTMLMDVLKIYTITYAFVL</sequence>
<evidence type="ECO:0000256" key="1">
    <source>
        <dbReference type="SAM" id="SignalP"/>
    </source>
</evidence>
<feature type="chain" id="PRO_5043533316" evidence="1">
    <location>
        <begin position="19"/>
        <end position="137"/>
    </location>
</feature>
<accession>A0AAX1NAQ3</accession>
<keyword evidence="3" id="KW-1185">Reference proteome</keyword>
<protein>
    <submittedName>
        <fullName evidence="2">Uncharacterized protein</fullName>
    </submittedName>
</protein>
<dbReference type="AlphaFoldDB" id="A0AAX1NAQ3"/>
<dbReference type="RefSeq" id="WP_169665449.1">
    <property type="nucleotide sequence ID" value="NZ_CP076133.1"/>
</dbReference>
<keyword evidence="1" id="KW-0732">Signal</keyword>
<evidence type="ECO:0000313" key="3">
    <source>
        <dbReference type="Proteomes" id="UP000678679"/>
    </source>
</evidence>
<feature type="signal peptide" evidence="1">
    <location>
        <begin position="1"/>
        <end position="18"/>
    </location>
</feature>